<proteinExistence type="predicted"/>
<protein>
    <recommendedName>
        <fullName evidence="3">Reverse transcriptase Ty1/copia-type domain-containing protein</fullName>
    </recommendedName>
</protein>
<dbReference type="VEuPathDB" id="FungiDB:PC110_g6643"/>
<accession>A0A8T1C2M7</accession>
<dbReference type="PANTHER" id="PTHR11439">
    <property type="entry name" value="GAG-POL-RELATED RETROTRANSPOSON"/>
    <property type="match status" value="1"/>
</dbReference>
<organism evidence="1 2">
    <name type="scientific">Phytophthora cactorum</name>
    <dbReference type="NCBI Taxonomy" id="29920"/>
    <lineage>
        <taxon>Eukaryota</taxon>
        <taxon>Sar</taxon>
        <taxon>Stramenopiles</taxon>
        <taxon>Oomycota</taxon>
        <taxon>Peronosporomycetes</taxon>
        <taxon>Peronosporales</taxon>
        <taxon>Peronosporaceae</taxon>
        <taxon>Phytophthora</taxon>
    </lineage>
</organism>
<gene>
    <name evidence="1" type="ORF">PC117_g18518</name>
</gene>
<reference evidence="1" key="1">
    <citation type="submission" date="2018-10" db="EMBL/GenBank/DDBJ databases">
        <title>Effector identification in a new, highly contiguous assembly of the strawberry crown rot pathogen Phytophthora cactorum.</title>
        <authorList>
            <person name="Armitage A.D."/>
            <person name="Nellist C.F."/>
            <person name="Bates H."/>
            <person name="Vickerstaff R.J."/>
            <person name="Harrison R.J."/>
        </authorList>
    </citation>
    <scope>NUCLEOTIDE SEQUENCE</scope>
    <source>
        <strain evidence="1">4040</strain>
    </source>
</reference>
<sequence>MTDKMEINKHGQLVDWRGQSCVYYKDMVMIVFEEKDVLDYATRVKTVADAKDQAKFNMIQAKIKKTIMASRVNQEIILFNRLQSAKCKPDEYVVQYVDKMFTIKAQLAALNADQDSDTSFRYRKAVGMLVYLVTSSRPDLTYALVQLSRREASAVVLESFSDSDWANDPDTRKSTTGFAFTLAGGTISWMSRRQSIVVPSTAEAEYVASCKAALEAVAESNILQEIIPKRIIELCTGTDSQSALIMAINPSYCGLTRHVELRWHYVREQIGKGVVYTYKVKGTDNPADKFTKPLNKVGLKHLLQLTGVGVDVSDGGPCRSYDSSEAC</sequence>
<evidence type="ECO:0000313" key="1">
    <source>
        <dbReference type="EMBL" id="KAG2913638.1"/>
    </source>
</evidence>
<dbReference type="AlphaFoldDB" id="A0A8T1C2M7"/>
<evidence type="ECO:0000313" key="2">
    <source>
        <dbReference type="Proteomes" id="UP000736787"/>
    </source>
</evidence>
<comment type="caution">
    <text evidence="1">The sequence shown here is derived from an EMBL/GenBank/DDBJ whole genome shotgun (WGS) entry which is preliminary data.</text>
</comment>
<dbReference type="EMBL" id="RCMK01000751">
    <property type="protein sequence ID" value="KAG2913638.1"/>
    <property type="molecule type" value="Genomic_DNA"/>
</dbReference>
<dbReference type="CDD" id="cd09272">
    <property type="entry name" value="RNase_HI_RT_Ty1"/>
    <property type="match status" value="1"/>
</dbReference>
<name>A0A8T1C2M7_9STRA</name>
<evidence type="ECO:0008006" key="3">
    <source>
        <dbReference type="Google" id="ProtNLM"/>
    </source>
</evidence>
<dbReference type="PANTHER" id="PTHR11439:SF491">
    <property type="entry name" value="INTEGRASE CATALYTIC DOMAIN-CONTAINING PROTEIN"/>
    <property type="match status" value="1"/>
</dbReference>
<dbReference type="Proteomes" id="UP000736787">
    <property type="component" value="Unassembled WGS sequence"/>
</dbReference>